<gene>
    <name evidence="1" type="ORF">J2X86_002482</name>
</gene>
<dbReference type="EMBL" id="JAVDSC010000012">
    <property type="protein sequence ID" value="MDR6630427.1"/>
    <property type="molecule type" value="Genomic_DNA"/>
</dbReference>
<comment type="caution">
    <text evidence="1">The sequence shown here is derived from an EMBL/GenBank/DDBJ whole genome shotgun (WGS) entry which is preliminary data.</text>
</comment>
<reference evidence="1" key="1">
    <citation type="submission" date="2023-07" db="EMBL/GenBank/DDBJ databases">
        <title>Sorghum-associated microbial communities from plants grown in Nebraska, USA.</title>
        <authorList>
            <person name="Schachtman D."/>
        </authorList>
    </citation>
    <scope>NUCLEOTIDE SEQUENCE</scope>
    <source>
        <strain evidence="1">BE44</strain>
    </source>
</reference>
<evidence type="ECO:0000313" key="2">
    <source>
        <dbReference type="Proteomes" id="UP001262767"/>
    </source>
</evidence>
<dbReference type="RefSeq" id="WP_310077937.1">
    <property type="nucleotide sequence ID" value="NZ_JAVDSC010000012.1"/>
</dbReference>
<name>A0AAW8LIS6_ACILW</name>
<proteinExistence type="predicted"/>
<evidence type="ECO:0000313" key="1">
    <source>
        <dbReference type="EMBL" id="MDR6630427.1"/>
    </source>
</evidence>
<protein>
    <submittedName>
        <fullName evidence="1">Uncharacterized protein</fullName>
    </submittedName>
</protein>
<accession>A0AAW8LIS6</accession>
<dbReference type="Proteomes" id="UP001262767">
    <property type="component" value="Unassembled WGS sequence"/>
</dbReference>
<sequence length="153" mass="17541">MSTSKVNAEAMVKLHGPKTIARLLLLKPSDASLVAVNRYKSALIFYKSENNYFYADYCNGRGWEKQRKQSLAKLTENLAACSFVLVESCALDAVLNGHEVQLERNQILEIKSVIDTQFARVDARRLYEKDKDGYWQGQYDLLETLQLVIQKYI</sequence>
<organism evidence="1 2">
    <name type="scientific">Acinetobacter lwoffii</name>
    <dbReference type="NCBI Taxonomy" id="28090"/>
    <lineage>
        <taxon>Bacteria</taxon>
        <taxon>Pseudomonadati</taxon>
        <taxon>Pseudomonadota</taxon>
        <taxon>Gammaproteobacteria</taxon>
        <taxon>Moraxellales</taxon>
        <taxon>Moraxellaceae</taxon>
        <taxon>Acinetobacter</taxon>
    </lineage>
</organism>
<dbReference type="AlphaFoldDB" id="A0AAW8LIS6"/>